<evidence type="ECO:0000313" key="2">
    <source>
        <dbReference type="Proteomes" id="UP001595075"/>
    </source>
</evidence>
<comment type="caution">
    <text evidence="1">The sequence shown here is derived from an EMBL/GenBank/DDBJ whole genome shotgun (WGS) entry which is preliminary data.</text>
</comment>
<sequence length="106" mass="11800">MTPIQPLRLYLPVFDLYGIKLRSSDTSSYHDPCLHIIAAPKVASHTAYIQTQNAQNPPLISNTAAASELPKTLHESRASKWPAMQAMQATQIQNKRMHYACRANPA</sequence>
<gene>
    <name evidence="1" type="ORF">VTL71DRAFT_15901</name>
</gene>
<evidence type="ECO:0000313" key="1">
    <source>
        <dbReference type="EMBL" id="KAL2067805.1"/>
    </source>
</evidence>
<organism evidence="1 2">
    <name type="scientific">Oculimacula yallundae</name>
    <dbReference type="NCBI Taxonomy" id="86028"/>
    <lineage>
        <taxon>Eukaryota</taxon>
        <taxon>Fungi</taxon>
        <taxon>Dikarya</taxon>
        <taxon>Ascomycota</taxon>
        <taxon>Pezizomycotina</taxon>
        <taxon>Leotiomycetes</taxon>
        <taxon>Helotiales</taxon>
        <taxon>Ploettnerulaceae</taxon>
        <taxon>Oculimacula</taxon>
    </lineage>
</organism>
<proteinExistence type="predicted"/>
<reference evidence="1 2" key="1">
    <citation type="journal article" date="2024" name="Commun. Biol.">
        <title>Comparative genomic analysis of thermophilic fungi reveals convergent evolutionary adaptations and gene losses.</title>
        <authorList>
            <person name="Steindorff A.S."/>
            <person name="Aguilar-Pontes M.V."/>
            <person name="Robinson A.J."/>
            <person name="Andreopoulos B."/>
            <person name="LaButti K."/>
            <person name="Kuo A."/>
            <person name="Mondo S."/>
            <person name="Riley R."/>
            <person name="Otillar R."/>
            <person name="Haridas S."/>
            <person name="Lipzen A."/>
            <person name="Grimwood J."/>
            <person name="Schmutz J."/>
            <person name="Clum A."/>
            <person name="Reid I.D."/>
            <person name="Moisan M.C."/>
            <person name="Butler G."/>
            <person name="Nguyen T.T.M."/>
            <person name="Dewar K."/>
            <person name="Conant G."/>
            <person name="Drula E."/>
            <person name="Henrissat B."/>
            <person name="Hansel C."/>
            <person name="Singer S."/>
            <person name="Hutchinson M.I."/>
            <person name="de Vries R.P."/>
            <person name="Natvig D.O."/>
            <person name="Powell A.J."/>
            <person name="Tsang A."/>
            <person name="Grigoriev I.V."/>
        </authorList>
    </citation>
    <scope>NUCLEOTIDE SEQUENCE [LARGE SCALE GENOMIC DNA]</scope>
    <source>
        <strain evidence="1 2">CBS 494.80</strain>
    </source>
</reference>
<accession>A0ABR4CCY8</accession>
<dbReference type="EMBL" id="JAZHXI010000009">
    <property type="protein sequence ID" value="KAL2067805.1"/>
    <property type="molecule type" value="Genomic_DNA"/>
</dbReference>
<keyword evidence="2" id="KW-1185">Reference proteome</keyword>
<feature type="non-terminal residue" evidence="1">
    <location>
        <position position="106"/>
    </location>
</feature>
<name>A0ABR4CCY8_9HELO</name>
<protein>
    <submittedName>
        <fullName evidence="1">Uncharacterized protein</fullName>
    </submittedName>
</protein>
<dbReference type="Proteomes" id="UP001595075">
    <property type="component" value="Unassembled WGS sequence"/>
</dbReference>